<accession>A0A383DQT7</accession>
<reference evidence="7" key="1">
    <citation type="submission" date="2018-05" db="EMBL/GenBank/DDBJ databases">
        <authorList>
            <person name="Lanie J.A."/>
            <person name="Ng W.-L."/>
            <person name="Kazmierczak K.M."/>
            <person name="Andrzejewski T.M."/>
            <person name="Davidsen T.M."/>
            <person name="Wayne K.J."/>
            <person name="Tettelin H."/>
            <person name="Glass J.I."/>
            <person name="Rusch D."/>
            <person name="Podicherti R."/>
            <person name="Tsui H.-C.T."/>
            <person name="Winkler M.E."/>
        </authorList>
    </citation>
    <scope>NUCLEOTIDE SEQUENCE</scope>
</reference>
<protein>
    <recommendedName>
        <fullName evidence="8">ABC transporter permease</fullName>
    </recommendedName>
</protein>
<feature type="transmembrane region" description="Helical" evidence="6">
    <location>
        <begin position="99"/>
        <end position="123"/>
    </location>
</feature>
<name>A0A383DQT7_9ZZZZ</name>
<sequence>PGLAELGPMGESIFNRDLLTYIMYLLVPIMWLFIYKLRAGLVLRSVGENPQASDAMGVDVFRVRYVYTIVGGMLVGLGGAHLSLSYTPGWTENITGGRGWIAVALVVFATWDPIRSVAGALLFGGVNAVQFRLQAAGTNIPASLLNMLPYILTIVVLVVVTWFESLRKRIGAPAALGIPYVREERV</sequence>
<evidence type="ECO:0000256" key="6">
    <source>
        <dbReference type="SAM" id="Phobius"/>
    </source>
</evidence>
<dbReference type="EMBL" id="UINC01219409">
    <property type="protein sequence ID" value="SVE46861.1"/>
    <property type="molecule type" value="Genomic_DNA"/>
</dbReference>
<evidence type="ECO:0008006" key="8">
    <source>
        <dbReference type="Google" id="ProtNLM"/>
    </source>
</evidence>
<dbReference type="GO" id="GO:0005886">
    <property type="term" value="C:plasma membrane"/>
    <property type="evidence" value="ECO:0007669"/>
    <property type="project" value="UniProtKB-SubCell"/>
</dbReference>
<dbReference type="CDD" id="cd06580">
    <property type="entry name" value="TM_PBP1_transp_TpRbsC_like"/>
    <property type="match status" value="1"/>
</dbReference>
<evidence type="ECO:0000256" key="3">
    <source>
        <dbReference type="ARBA" id="ARBA00022692"/>
    </source>
</evidence>
<dbReference type="InterPro" id="IPR001851">
    <property type="entry name" value="ABC_transp_permease"/>
</dbReference>
<organism evidence="7">
    <name type="scientific">marine metagenome</name>
    <dbReference type="NCBI Taxonomy" id="408172"/>
    <lineage>
        <taxon>unclassified sequences</taxon>
        <taxon>metagenomes</taxon>
        <taxon>ecological metagenomes</taxon>
    </lineage>
</organism>
<keyword evidence="3 6" id="KW-0812">Transmembrane</keyword>
<dbReference type="GO" id="GO:0022857">
    <property type="term" value="F:transmembrane transporter activity"/>
    <property type="evidence" value="ECO:0007669"/>
    <property type="project" value="InterPro"/>
</dbReference>
<keyword evidence="4 6" id="KW-1133">Transmembrane helix</keyword>
<evidence type="ECO:0000313" key="7">
    <source>
        <dbReference type="EMBL" id="SVE46861.1"/>
    </source>
</evidence>
<feature type="transmembrane region" description="Helical" evidence="6">
    <location>
        <begin position="144"/>
        <end position="163"/>
    </location>
</feature>
<dbReference type="PANTHER" id="PTHR43370">
    <property type="entry name" value="SUGAR ABC TRANSPORTER INTEGRAL MEMBRANE PROTEIN-RELATED"/>
    <property type="match status" value="1"/>
</dbReference>
<proteinExistence type="predicted"/>
<keyword evidence="2" id="KW-1003">Cell membrane</keyword>
<dbReference type="AlphaFoldDB" id="A0A383DQT7"/>
<keyword evidence="5 6" id="KW-0472">Membrane</keyword>
<evidence type="ECO:0000256" key="2">
    <source>
        <dbReference type="ARBA" id="ARBA00022475"/>
    </source>
</evidence>
<evidence type="ECO:0000256" key="1">
    <source>
        <dbReference type="ARBA" id="ARBA00004651"/>
    </source>
</evidence>
<dbReference type="PANTHER" id="PTHR43370:SF2">
    <property type="entry name" value="ABC TRANSPORTER PERMEASE PROTEIN"/>
    <property type="match status" value="1"/>
</dbReference>
<evidence type="ECO:0000256" key="4">
    <source>
        <dbReference type="ARBA" id="ARBA00022989"/>
    </source>
</evidence>
<dbReference type="Pfam" id="PF02653">
    <property type="entry name" value="BPD_transp_2"/>
    <property type="match status" value="1"/>
</dbReference>
<feature type="non-terminal residue" evidence="7">
    <location>
        <position position="1"/>
    </location>
</feature>
<comment type="subcellular location">
    <subcellularLocation>
        <location evidence="1">Cell membrane</location>
        <topology evidence="1">Multi-pass membrane protein</topology>
    </subcellularLocation>
</comment>
<gene>
    <name evidence="7" type="ORF">METZ01_LOCUS499715</name>
</gene>
<feature type="transmembrane region" description="Helical" evidence="6">
    <location>
        <begin position="65"/>
        <end position="87"/>
    </location>
</feature>
<evidence type="ECO:0000256" key="5">
    <source>
        <dbReference type="ARBA" id="ARBA00023136"/>
    </source>
</evidence>
<feature type="transmembrane region" description="Helical" evidence="6">
    <location>
        <begin position="18"/>
        <end position="35"/>
    </location>
</feature>